<evidence type="ECO:0000256" key="4">
    <source>
        <dbReference type="ARBA" id="ARBA00022829"/>
    </source>
</evidence>
<evidence type="ECO:0000313" key="10">
    <source>
        <dbReference type="EMBL" id="KAG0468120.1"/>
    </source>
</evidence>
<evidence type="ECO:0000313" key="11">
    <source>
        <dbReference type="Proteomes" id="UP000639772"/>
    </source>
</evidence>
<dbReference type="Proteomes" id="UP000639772">
    <property type="component" value="Chromosome 9"/>
</dbReference>
<dbReference type="CDD" id="cd21793">
    <property type="entry name" value="Rad21_Rec8_M_AtSYN1-like"/>
    <property type="match status" value="1"/>
</dbReference>
<dbReference type="GO" id="GO:0008278">
    <property type="term" value="C:cohesin complex"/>
    <property type="evidence" value="ECO:0007669"/>
    <property type="project" value="InterPro"/>
</dbReference>
<feature type="compositionally biased region" description="Polar residues" evidence="7">
    <location>
        <begin position="171"/>
        <end position="184"/>
    </location>
</feature>
<evidence type="ECO:0000256" key="6">
    <source>
        <dbReference type="ARBA" id="ARBA00064543"/>
    </source>
</evidence>
<feature type="region of interest" description="Disordered" evidence="7">
    <location>
        <begin position="31"/>
        <end position="52"/>
    </location>
</feature>
<name>A0A835QCE2_VANPL</name>
<dbReference type="InterPro" id="IPR036390">
    <property type="entry name" value="WH_DNA-bd_sf"/>
</dbReference>
<dbReference type="Gene3D" id="1.10.10.580">
    <property type="entry name" value="Structural maintenance of chromosome 1. Chain E"/>
    <property type="match status" value="1"/>
</dbReference>
<dbReference type="Pfam" id="PF04824">
    <property type="entry name" value="Rad21_Rec8"/>
    <property type="match status" value="1"/>
</dbReference>
<dbReference type="PANTHER" id="PTHR12585:SF55">
    <property type="entry name" value="SISTER CHROMATID COHESION 1 PROTEIN 3"/>
    <property type="match status" value="1"/>
</dbReference>
<comment type="subcellular location">
    <subcellularLocation>
        <location evidence="1">Nucleus</location>
    </subcellularLocation>
</comment>
<gene>
    <name evidence="10" type="ORF">HPP92_017448</name>
</gene>
<dbReference type="GO" id="GO:1990414">
    <property type="term" value="P:replication-born double-strand break repair via sister chromatid exchange"/>
    <property type="evidence" value="ECO:0007669"/>
    <property type="project" value="TreeGrafter"/>
</dbReference>
<dbReference type="InterPro" id="IPR006909">
    <property type="entry name" value="Rad21/Rec8_C_eu"/>
</dbReference>
<evidence type="ECO:0008006" key="12">
    <source>
        <dbReference type="Google" id="ProtNLM"/>
    </source>
</evidence>
<dbReference type="AlphaFoldDB" id="A0A835QCE2"/>
<organism evidence="10 11">
    <name type="scientific">Vanilla planifolia</name>
    <name type="common">Vanilla</name>
    <dbReference type="NCBI Taxonomy" id="51239"/>
    <lineage>
        <taxon>Eukaryota</taxon>
        <taxon>Viridiplantae</taxon>
        <taxon>Streptophyta</taxon>
        <taxon>Embryophyta</taxon>
        <taxon>Tracheophyta</taxon>
        <taxon>Spermatophyta</taxon>
        <taxon>Magnoliopsida</taxon>
        <taxon>Liliopsida</taxon>
        <taxon>Asparagales</taxon>
        <taxon>Orchidaceae</taxon>
        <taxon>Vanilloideae</taxon>
        <taxon>Vanilleae</taxon>
        <taxon>Vanilla</taxon>
    </lineage>
</organism>
<evidence type="ECO:0000259" key="8">
    <source>
        <dbReference type="Pfam" id="PF04824"/>
    </source>
</evidence>
<evidence type="ECO:0000256" key="7">
    <source>
        <dbReference type="SAM" id="MobiDB-lite"/>
    </source>
</evidence>
<proteinExistence type="inferred from homology"/>
<evidence type="ECO:0000256" key="5">
    <source>
        <dbReference type="ARBA" id="ARBA00023242"/>
    </source>
</evidence>
<protein>
    <recommendedName>
        <fullName evidence="12">Sister chromatid cohesion 1 protein 3</fullName>
    </recommendedName>
</protein>
<feature type="region of interest" description="Disordered" evidence="7">
    <location>
        <begin position="171"/>
        <end position="217"/>
    </location>
</feature>
<keyword evidence="4" id="KW-0159">Chromosome partition</keyword>
<dbReference type="OrthoDB" id="10071381at2759"/>
<keyword evidence="3" id="KW-0132">Cell division</keyword>
<comment type="subunit">
    <text evidence="6">Component of the cohesin complex.</text>
</comment>
<dbReference type="GO" id="GO:0003682">
    <property type="term" value="F:chromatin binding"/>
    <property type="evidence" value="ECO:0007669"/>
    <property type="project" value="TreeGrafter"/>
</dbReference>
<reference evidence="10 11" key="1">
    <citation type="journal article" date="2020" name="Nat. Food">
        <title>A phased Vanilla planifolia genome enables genetic improvement of flavour and production.</title>
        <authorList>
            <person name="Hasing T."/>
            <person name="Tang H."/>
            <person name="Brym M."/>
            <person name="Khazi F."/>
            <person name="Huang T."/>
            <person name="Chambers A.H."/>
        </authorList>
    </citation>
    <scope>NUCLEOTIDE SEQUENCE [LARGE SCALE GENOMIC DNA]</scope>
    <source>
        <tissue evidence="10">Leaf</tissue>
    </source>
</reference>
<accession>A0A835QCE2</accession>
<dbReference type="InterPro" id="IPR039781">
    <property type="entry name" value="Rad21/Rec8-like"/>
</dbReference>
<feature type="compositionally biased region" description="Polar residues" evidence="7">
    <location>
        <begin position="193"/>
        <end position="217"/>
    </location>
</feature>
<comment type="similarity">
    <text evidence="2">Belongs to the rad21 family.</text>
</comment>
<dbReference type="GO" id="GO:0007062">
    <property type="term" value="P:sister chromatid cohesion"/>
    <property type="evidence" value="ECO:0007669"/>
    <property type="project" value="InterPro"/>
</dbReference>
<evidence type="ECO:0000259" key="9">
    <source>
        <dbReference type="Pfam" id="PF04825"/>
    </source>
</evidence>
<keyword evidence="3" id="KW-0131">Cell cycle</keyword>
<dbReference type="FunFam" id="1.10.10.580:FF:000002">
    <property type="entry name" value="Sister chromatid cohesion 1 protein 4"/>
    <property type="match status" value="1"/>
</dbReference>
<evidence type="ECO:0000256" key="1">
    <source>
        <dbReference type="ARBA" id="ARBA00004123"/>
    </source>
</evidence>
<sequence length="574" mass="63472">MVTRGRFIATEIDVGTARQINCGGLPPKVPAYLGRKPGQNPTRSQEEPSEEEKIMMPDVPIALRLSGHLLLGLVRIYSWKVNHLFSDCNKLITDIRKAFASVPVDLPIEADHAPFESVTLPETFDLDALELDDIHNNEPDKHLKPYSEITILGQIPMEGEQYVALSVSEDTVVNPSPRPSNRLNLASEPGNLFNPSPQSINGLNLSSQPATVAPTSRQLDEELPPFESVLDSALSPSEPATTSDNLLNNTPLETPSIEKMLDDTDHRSHDVVTPVDVHTDDQLSRTISRGHYLSTIPEDAAITESFFIRKMKRQLDNSSSIVCKRRKLPCSKLDVWKHIKFLRKESLLSGPSLPGMGTILMEGFETTHPFAPSASTLETTPLKGASESSFHEKGTGTITLEAQIETPMLDAYSNDIERARDADNQAARLPSPVETLGLTNLDTPPFHLEEQNLDDNEIPEVPGLFDSSGDLNILDVDSTPQSNGIWMPSQVESWSARTRAVAKYFKDSSLIDQLDSSGRISLNKILEKKTRKQCSRLVFETLVLKSNGFINVEQKEPYGDIFVSSTPALQYAKF</sequence>
<feature type="region of interest" description="Disordered" evidence="7">
    <location>
        <begin position="231"/>
        <end position="252"/>
    </location>
</feature>
<dbReference type="Pfam" id="PF04825">
    <property type="entry name" value="Rad21_Rec8_N"/>
    <property type="match status" value="1"/>
</dbReference>
<comment type="caution">
    <text evidence="10">The sequence shown here is derived from an EMBL/GenBank/DDBJ whole genome shotgun (WGS) entry which is preliminary data.</text>
</comment>
<feature type="domain" description="Rad21/Rec8-like protein C-terminal eukaryotic" evidence="8">
    <location>
        <begin position="519"/>
        <end position="568"/>
    </location>
</feature>
<dbReference type="EMBL" id="JADCNM010000009">
    <property type="protein sequence ID" value="KAG0468120.1"/>
    <property type="molecule type" value="Genomic_DNA"/>
</dbReference>
<feature type="domain" description="Rad21/Rec8-like protein N-terminal" evidence="9">
    <location>
        <begin position="52"/>
        <end position="110"/>
    </location>
</feature>
<dbReference type="InterPro" id="IPR006910">
    <property type="entry name" value="Rad21_Rec8_N"/>
</dbReference>
<dbReference type="SUPFAM" id="SSF46785">
    <property type="entry name" value="Winged helix' DNA-binding domain"/>
    <property type="match status" value="1"/>
</dbReference>
<dbReference type="GO" id="GO:0005634">
    <property type="term" value="C:nucleus"/>
    <property type="evidence" value="ECO:0007669"/>
    <property type="project" value="UniProtKB-SubCell"/>
</dbReference>
<evidence type="ECO:0000256" key="3">
    <source>
        <dbReference type="ARBA" id="ARBA00022776"/>
    </source>
</evidence>
<keyword evidence="5" id="KW-0539">Nucleus</keyword>
<dbReference type="InterPro" id="IPR023093">
    <property type="entry name" value="ScpA-like_C"/>
</dbReference>
<keyword evidence="3" id="KW-0498">Mitosis</keyword>
<dbReference type="PANTHER" id="PTHR12585">
    <property type="entry name" value="SCC1 / RAD21 FAMILY MEMBER"/>
    <property type="match status" value="1"/>
</dbReference>
<feature type="compositionally biased region" description="Polar residues" evidence="7">
    <location>
        <begin position="234"/>
        <end position="252"/>
    </location>
</feature>
<evidence type="ECO:0000256" key="2">
    <source>
        <dbReference type="ARBA" id="ARBA00009870"/>
    </source>
</evidence>
<dbReference type="GO" id="GO:0007059">
    <property type="term" value="P:chromosome segregation"/>
    <property type="evidence" value="ECO:0007669"/>
    <property type="project" value="UniProtKB-KW"/>
</dbReference>